<keyword evidence="4" id="KW-0325">Glycoprotein</keyword>
<protein>
    <submittedName>
        <fullName evidence="8">Immunoglobulin V-set domain protein</fullName>
    </submittedName>
</protein>
<dbReference type="GO" id="GO:0098609">
    <property type="term" value="P:cell-cell adhesion"/>
    <property type="evidence" value="ECO:0007669"/>
    <property type="project" value="TreeGrafter"/>
</dbReference>
<dbReference type="InterPro" id="IPR051275">
    <property type="entry name" value="Cell_adhesion_signaling"/>
</dbReference>
<comment type="subcellular location">
    <subcellularLocation>
        <location evidence="1">Membrane</location>
        <topology evidence="1">Single-pass type I membrane protein</topology>
    </subcellularLocation>
</comment>
<keyword evidence="6" id="KW-1133">Transmembrane helix</keyword>
<proteinExistence type="predicted"/>
<evidence type="ECO:0000313" key="9">
    <source>
        <dbReference type="Proteomes" id="UP000053766"/>
    </source>
</evidence>
<dbReference type="GO" id="GO:0005911">
    <property type="term" value="C:cell-cell junction"/>
    <property type="evidence" value="ECO:0007669"/>
    <property type="project" value="TreeGrafter"/>
</dbReference>
<dbReference type="InterPro" id="IPR007110">
    <property type="entry name" value="Ig-like_dom"/>
</dbReference>
<evidence type="ECO:0000256" key="5">
    <source>
        <dbReference type="ARBA" id="ARBA00023319"/>
    </source>
</evidence>
<dbReference type="AlphaFoldDB" id="A0A0D8XCD0"/>
<feature type="domain" description="Ig-like" evidence="7">
    <location>
        <begin position="164"/>
        <end position="262"/>
    </location>
</feature>
<dbReference type="Proteomes" id="UP000053766">
    <property type="component" value="Unassembled WGS sequence"/>
</dbReference>
<keyword evidence="9" id="KW-1185">Reference proteome</keyword>
<dbReference type="SUPFAM" id="SSF48726">
    <property type="entry name" value="Immunoglobulin"/>
    <property type="match status" value="1"/>
</dbReference>
<accession>A0A0D8XCD0</accession>
<dbReference type="InterPro" id="IPR003599">
    <property type="entry name" value="Ig_sub"/>
</dbReference>
<dbReference type="SMART" id="SM00409">
    <property type="entry name" value="IG"/>
    <property type="match status" value="1"/>
</dbReference>
<dbReference type="InterPro" id="IPR013783">
    <property type="entry name" value="Ig-like_fold"/>
</dbReference>
<dbReference type="Pfam" id="PF07679">
    <property type="entry name" value="I-set"/>
    <property type="match status" value="1"/>
</dbReference>
<dbReference type="STRING" id="29172.A0A0D8XCD0"/>
<keyword evidence="2 6" id="KW-0472">Membrane</keyword>
<dbReference type="InterPro" id="IPR013098">
    <property type="entry name" value="Ig_I-set"/>
</dbReference>
<evidence type="ECO:0000256" key="1">
    <source>
        <dbReference type="ARBA" id="ARBA00004479"/>
    </source>
</evidence>
<dbReference type="EMBL" id="KN716690">
    <property type="protein sequence ID" value="KJH42243.1"/>
    <property type="molecule type" value="Genomic_DNA"/>
</dbReference>
<keyword evidence="6" id="KW-0812">Transmembrane</keyword>
<gene>
    <name evidence="8" type="ORF">DICVIV_11767</name>
</gene>
<reference evidence="9" key="2">
    <citation type="journal article" date="2016" name="Sci. Rep.">
        <title>Dictyocaulus viviparus genome, variome and transcriptome elucidate lungworm biology and support future intervention.</title>
        <authorList>
            <person name="McNulty S.N."/>
            <person name="Strube C."/>
            <person name="Rosa B.A."/>
            <person name="Martin J.C."/>
            <person name="Tyagi R."/>
            <person name="Choi Y.J."/>
            <person name="Wang Q."/>
            <person name="Hallsworth Pepin K."/>
            <person name="Zhang X."/>
            <person name="Ozersky P."/>
            <person name="Wilson R.K."/>
            <person name="Sternberg P.W."/>
            <person name="Gasser R.B."/>
            <person name="Mitreva M."/>
        </authorList>
    </citation>
    <scope>NUCLEOTIDE SEQUENCE [LARGE SCALE GENOMIC DNA]</scope>
    <source>
        <strain evidence="9">HannoverDv2000</strain>
    </source>
</reference>
<feature type="transmembrane region" description="Helical" evidence="6">
    <location>
        <begin position="20"/>
        <end position="42"/>
    </location>
</feature>
<evidence type="ECO:0000256" key="3">
    <source>
        <dbReference type="ARBA" id="ARBA00023157"/>
    </source>
</evidence>
<evidence type="ECO:0000259" key="7">
    <source>
        <dbReference type="PROSITE" id="PS50835"/>
    </source>
</evidence>
<evidence type="ECO:0000313" key="8">
    <source>
        <dbReference type="EMBL" id="KJH42243.1"/>
    </source>
</evidence>
<feature type="transmembrane region" description="Helical" evidence="6">
    <location>
        <begin position="62"/>
        <end position="81"/>
    </location>
</feature>
<dbReference type="PROSITE" id="PS50835">
    <property type="entry name" value="IG_LIKE"/>
    <property type="match status" value="1"/>
</dbReference>
<dbReference type="OrthoDB" id="6413693at2759"/>
<dbReference type="GO" id="GO:0005886">
    <property type="term" value="C:plasma membrane"/>
    <property type="evidence" value="ECO:0007669"/>
    <property type="project" value="TreeGrafter"/>
</dbReference>
<keyword evidence="5" id="KW-0393">Immunoglobulin domain</keyword>
<evidence type="ECO:0000256" key="6">
    <source>
        <dbReference type="SAM" id="Phobius"/>
    </source>
</evidence>
<reference evidence="8 9" key="1">
    <citation type="submission" date="2013-11" db="EMBL/GenBank/DDBJ databases">
        <title>Draft genome of the bovine lungworm Dictyocaulus viviparus.</title>
        <authorList>
            <person name="Mitreva M."/>
        </authorList>
    </citation>
    <scope>NUCLEOTIDE SEQUENCE [LARGE SCALE GENOMIC DNA]</scope>
    <source>
        <strain evidence="8 9">HannoverDv2000</strain>
    </source>
</reference>
<sequence>MSVIARQMASSPTSLAFLQYSGLFSLLLLKKGTILASLITTVTTIQNSRNIKEKYLLDLYEFLWNCIKSFLIIFVSSFKIYPAMMIRILDGIWVGLRNLYDLRSVYSKDNIMYSVTSMIHDEAEFVAYTVGSDQLLCFNLQHYANKMLWISLLSYLSHVTNGEQAILEGPQETFVLLGQTAVLKCKVDNQKGAVQWMKNGFGLGVDRQLKFFPRYSMIGSASKGEYNLQITNVTIDDDDVYACQISEVAYESSVISNPAKLTVLSSFQLIEKIV</sequence>
<dbReference type="InterPro" id="IPR036179">
    <property type="entry name" value="Ig-like_dom_sf"/>
</dbReference>
<organism evidence="8 9">
    <name type="scientific">Dictyocaulus viviparus</name>
    <name type="common">Bovine lungworm</name>
    <dbReference type="NCBI Taxonomy" id="29172"/>
    <lineage>
        <taxon>Eukaryota</taxon>
        <taxon>Metazoa</taxon>
        <taxon>Ecdysozoa</taxon>
        <taxon>Nematoda</taxon>
        <taxon>Chromadorea</taxon>
        <taxon>Rhabditida</taxon>
        <taxon>Rhabditina</taxon>
        <taxon>Rhabditomorpha</taxon>
        <taxon>Strongyloidea</taxon>
        <taxon>Metastrongylidae</taxon>
        <taxon>Dictyocaulus</taxon>
    </lineage>
</organism>
<dbReference type="Gene3D" id="2.60.40.10">
    <property type="entry name" value="Immunoglobulins"/>
    <property type="match status" value="1"/>
</dbReference>
<evidence type="ECO:0000256" key="4">
    <source>
        <dbReference type="ARBA" id="ARBA00023180"/>
    </source>
</evidence>
<evidence type="ECO:0000256" key="2">
    <source>
        <dbReference type="ARBA" id="ARBA00023136"/>
    </source>
</evidence>
<dbReference type="PANTHER" id="PTHR11640">
    <property type="entry name" value="NEPHRIN"/>
    <property type="match status" value="1"/>
</dbReference>
<dbReference type="PANTHER" id="PTHR11640:SF31">
    <property type="entry name" value="IRREGULAR CHIASM C-ROUGHEST PROTEIN-RELATED"/>
    <property type="match status" value="1"/>
</dbReference>
<dbReference type="GO" id="GO:0050839">
    <property type="term" value="F:cell adhesion molecule binding"/>
    <property type="evidence" value="ECO:0007669"/>
    <property type="project" value="TreeGrafter"/>
</dbReference>
<name>A0A0D8XCD0_DICVI</name>
<keyword evidence="3" id="KW-1015">Disulfide bond</keyword>